<dbReference type="PANTHER" id="PTHR13318:SF50">
    <property type="entry name" value="F-BOX_LRR-REPEAT PROTEIN 7"/>
    <property type="match status" value="1"/>
</dbReference>
<dbReference type="InterPro" id="IPR032675">
    <property type="entry name" value="LRR_dom_sf"/>
</dbReference>
<evidence type="ECO:0000313" key="5">
    <source>
        <dbReference type="RefSeq" id="XP_002740625.1"/>
    </source>
</evidence>
<feature type="domain" description="F-box" evidence="3">
    <location>
        <begin position="103"/>
        <end position="149"/>
    </location>
</feature>
<dbReference type="PROSITE" id="PS50181">
    <property type="entry name" value="FBOX"/>
    <property type="match status" value="1"/>
</dbReference>
<organism evidence="4 5">
    <name type="scientific">Saccoglossus kowalevskii</name>
    <name type="common">Acorn worm</name>
    <dbReference type="NCBI Taxonomy" id="10224"/>
    <lineage>
        <taxon>Eukaryota</taxon>
        <taxon>Metazoa</taxon>
        <taxon>Hemichordata</taxon>
        <taxon>Enteropneusta</taxon>
        <taxon>Harrimaniidae</taxon>
        <taxon>Saccoglossus</taxon>
    </lineage>
</organism>
<dbReference type="SUPFAM" id="SSF52047">
    <property type="entry name" value="RNI-like"/>
    <property type="match status" value="1"/>
</dbReference>
<dbReference type="GeneID" id="100372593"/>
<protein>
    <submittedName>
        <fullName evidence="5">F-box/LRR-repeat protein 7-like</fullName>
    </submittedName>
</protein>
<keyword evidence="4" id="KW-1185">Reference proteome</keyword>
<dbReference type="SMART" id="SM00256">
    <property type="entry name" value="FBOX"/>
    <property type="match status" value="1"/>
</dbReference>
<reference evidence="5" key="1">
    <citation type="submission" date="2025-08" db="UniProtKB">
        <authorList>
            <consortium name="RefSeq"/>
        </authorList>
    </citation>
    <scope>IDENTIFICATION</scope>
    <source>
        <tissue evidence="5">Testes</tissue>
    </source>
</reference>
<accession>A0ABM0GZ64</accession>
<evidence type="ECO:0000256" key="2">
    <source>
        <dbReference type="SAM" id="MobiDB-lite"/>
    </source>
</evidence>
<evidence type="ECO:0000256" key="1">
    <source>
        <dbReference type="ARBA" id="ARBA00022786"/>
    </source>
</evidence>
<dbReference type="SMART" id="SM00367">
    <property type="entry name" value="LRR_CC"/>
    <property type="match status" value="10"/>
</dbReference>
<feature type="region of interest" description="Disordered" evidence="2">
    <location>
        <begin position="66"/>
        <end position="92"/>
    </location>
</feature>
<dbReference type="InterPro" id="IPR001810">
    <property type="entry name" value="F-box_dom"/>
</dbReference>
<dbReference type="Pfam" id="PF12937">
    <property type="entry name" value="F-box-like"/>
    <property type="match status" value="1"/>
</dbReference>
<feature type="compositionally biased region" description="Low complexity" evidence="2">
    <location>
        <begin position="73"/>
        <end position="85"/>
    </location>
</feature>
<name>A0ABM0GZ64_SACKO</name>
<keyword evidence="1" id="KW-0833">Ubl conjugation pathway</keyword>
<dbReference type="Proteomes" id="UP000694865">
    <property type="component" value="Unplaced"/>
</dbReference>
<dbReference type="InterPro" id="IPR057207">
    <property type="entry name" value="FBXL15_LRR"/>
</dbReference>
<dbReference type="Pfam" id="PF25372">
    <property type="entry name" value="DUF7885"/>
    <property type="match status" value="2"/>
</dbReference>
<gene>
    <name evidence="5" type="primary">LOC100372593</name>
</gene>
<proteinExistence type="predicted"/>
<dbReference type="InterPro" id="IPR036047">
    <property type="entry name" value="F-box-like_dom_sf"/>
</dbReference>
<evidence type="ECO:0000259" key="3">
    <source>
        <dbReference type="PROSITE" id="PS50181"/>
    </source>
</evidence>
<dbReference type="PANTHER" id="PTHR13318">
    <property type="entry name" value="PARTNER OF PAIRED, ISOFORM B-RELATED"/>
    <property type="match status" value="1"/>
</dbReference>
<evidence type="ECO:0000313" key="4">
    <source>
        <dbReference type="Proteomes" id="UP000694865"/>
    </source>
</evidence>
<dbReference type="InterPro" id="IPR006553">
    <property type="entry name" value="Leu-rich_rpt_Cys-con_subtyp"/>
</dbReference>
<dbReference type="Gene3D" id="3.80.10.10">
    <property type="entry name" value="Ribonuclease Inhibitor"/>
    <property type="match status" value="3"/>
</dbReference>
<sequence length="483" mass="54420">MGVNSSRQLHGEANTNSSLSHSDLSTATIDEVAPTKSIPNGRVNHGDHFPVDRDLSMNSGIASNGHLSSGNVSSTDPPSSTASDTGIEKRATRKKTRIKVGEKCIFDTLSDVLIVKIFSYLTTLDICKSSQVCRMWYHLSWQPLLWRQIKLQGNFINIDRALRVLTKRLCRQTPYVCLTVERIILSGCERLTDRGLYEISRRCPELQHLELSFCYQITNDALFEVISKCPHLDYLDISGCPQITCIDLSLEASLHACPLHGKRIRIRYLDMTDCYALEDAGLQIIASNCIELVNLYLRRCVNISDVGVQYVATHCTALRELSISDCHRITDYALREVAKLNTRLRYLSVAKCEHVTDVGVRYIAKYCFKIRYLNVRGCYQITNLSMEHLARNCQRLRSLDVGKCTAISDVGLSKVAANCMSLRRLSIKSCTSITDKGISALSKCCPDLQQLNIQECNLSLEAYRAIKRECKRCIIEHTNPAFY</sequence>
<feature type="region of interest" description="Disordered" evidence="2">
    <location>
        <begin position="1"/>
        <end position="24"/>
    </location>
</feature>
<dbReference type="RefSeq" id="XP_002740625.1">
    <property type="nucleotide sequence ID" value="XM_002740579.2"/>
</dbReference>
<dbReference type="SUPFAM" id="SSF81383">
    <property type="entry name" value="F-box domain"/>
    <property type="match status" value="1"/>
</dbReference>